<dbReference type="GO" id="GO:0046103">
    <property type="term" value="P:inosine biosynthetic process"/>
    <property type="evidence" value="ECO:0007669"/>
    <property type="project" value="TreeGrafter"/>
</dbReference>
<evidence type="ECO:0000256" key="1">
    <source>
        <dbReference type="ARBA" id="ARBA00001947"/>
    </source>
</evidence>
<dbReference type="InterPro" id="IPR006330">
    <property type="entry name" value="Ado/ade_deaminase"/>
</dbReference>
<proteinExistence type="inferred from homology"/>
<keyword evidence="5" id="KW-0964">Secreted</keyword>
<dbReference type="FunFam" id="3.20.20.140:FF:000017">
    <property type="entry name" value="Adenosine deaminase 2"/>
    <property type="match status" value="1"/>
</dbReference>
<sequence>MAQEMIDAQDKVIAGAAIGAPKRRLTTVLDGQRTRSEAAAAPITSVTSYHSQRDEIARRESTLSFDYRTTATASAKEKHVNAIIQAVKAQDKIAVYDAAEPRLGWGGQKHPRFPADHFLSNVDLIEKTNLFSIAQKMPKGAHLHIHFNACLKPDVLLGIAKERKRMFITSDMPLARGGAISQEAADIALHRCEIQFSILGPGKEHEKQGTGNCFSPQYAERQWMKYSQFLDEFPGHHNGQDPDEWLASKLLFHEEEAHNHLQTVQGSWAKFNGRTRMMKGLFNYESAYRKYTRGILEDFQRDNIQYAEIRPNFMPSNQLWTDDGVKTIDNHGIMEIIIQEYNNFQAGNKDKFVGLKVIYCTPRSFKNEQVAQALAQCLEFKQKWPKWIAGFDLVGEESQGRPLRDFVPEFLEFKENCKSAKGGPYDIPFLFHCGETLEVGNDTDGNLLDALLLGSKRIGHGFALARHPYIMEHMKKNGVCLELCPISNEELGLTPRVTGHAMYNLLANNVHCTLNSDNGTIFRSSLSHDFYQAMVGKTNMTLYGWKQLIEWSLDHSCMSKAELESAVEDWKRRWEEFLDWVIEEYGGN</sequence>
<evidence type="ECO:0000256" key="8">
    <source>
        <dbReference type="ARBA" id="ARBA00022801"/>
    </source>
</evidence>
<dbReference type="Gene3D" id="3.20.20.140">
    <property type="entry name" value="Metal-dependent hydrolases"/>
    <property type="match status" value="1"/>
</dbReference>
<dbReference type="SUPFAM" id="SSF51556">
    <property type="entry name" value="Metallo-dependent hydrolases"/>
    <property type="match status" value="1"/>
</dbReference>
<organism evidence="11 12">
    <name type="scientific">Colletotrichum spinosum</name>
    <dbReference type="NCBI Taxonomy" id="1347390"/>
    <lineage>
        <taxon>Eukaryota</taxon>
        <taxon>Fungi</taxon>
        <taxon>Dikarya</taxon>
        <taxon>Ascomycota</taxon>
        <taxon>Pezizomycotina</taxon>
        <taxon>Sordariomycetes</taxon>
        <taxon>Hypocreomycetidae</taxon>
        <taxon>Glomerellales</taxon>
        <taxon>Glomerellaceae</taxon>
        <taxon>Colletotrichum</taxon>
        <taxon>Colletotrichum orbiculare species complex</taxon>
    </lineage>
</organism>
<evidence type="ECO:0000313" key="11">
    <source>
        <dbReference type="EMBL" id="TDZ38440.1"/>
    </source>
</evidence>
<reference evidence="11 12" key="1">
    <citation type="submission" date="2018-11" db="EMBL/GenBank/DDBJ databases">
        <title>Genome sequence and assembly of Colletotrichum spinosum.</title>
        <authorList>
            <person name="Gan P."/>
            <person name="Shirasu K."/>
        </authorList>
    </citation>
    <scope>NUCLEOTIDE SEQUENCE [LARGE SCALE GENOMIC DNA]</scope>
    <source>
        <strain evidence="11 12">CBS 515.97</strain>
    </source>
</reference>
<dbReference type="AlphaFoldDB" id="A0A4R8QK30"/>
<dbReference type="InterPro" id="IPR032466">
    <property type="entry name" value="Metal_Hydrolase"/>
</dbReference>
<evidence type="ECO:0000259" key="10">
    <source>
        <dbReference type="Pfam" id="PF00962"/>
    </source>
</evidence>
<gene>
    <name evidence="11" type="primary">ADA2-1</name>
    <name evidence="11" type="ORF">C8035_v004750</name>
</gene>
<dbReference type="PANTHER" id="PTHR11409:SF37">
    <property type="entry name" value="ADENOSINE DEAMINASE DOMAIN-CONTAINING PROTEIN"/>
    <property type="match status" value="1"/>
</dbReference>
<dbReference type="PANTHER" id="PTHR11409">
    <property type="entry name" value="ADENOSINE DEAMINASE"/>
    <property type="match status" value="1"/>
</dbReference>
<evidence type="ECO:0000313" key="12">
    <source>
        <dbReference type="Proteomes" id="UP000295083"/>
    </source>
</evidence>
<keyword evidence="7" id="KW-0732">Signal</keyword>
<name>A0A4R8QK30_9PEZI</name>
<dbReference type="GO" id="GO:0004000">
    <property type="term" value="F:adenosine deaminase activity"/>
    <property type="evidence" value="ECO:0007669"/>
    <property type="project" value="TreeGrafter"/>
</dbReference>
<dbReference type="EMBL" id="QAPG01000016">
    <property type="protein sequence ID" value="TDZ38440.1"/>
    <property type="molecule type" value="Genomic_DNA"/>
</dbReference>
<evidence type="ECO:0000256" key="7">
    <source>
        <dbReference type="ARBA" id="ARBA00022729"/>
    </source>
</evidence>
<evidence type="ECO:0000256" key="5">
    <source>
        <dbReference type="ARBA" id="ARBA00022525"/>
    </source>
</evidence>
<evidence type="ECO:0000256" key="4">
    <source>
        <dbReference type="ARBA" id="ARBA00012784"/>
    </source>
</evidence>
<dbReference type="GO" id="GO:0006154">
    <property type="term" value="P:adenosine catabolic process"/>
    <property type="evidence" value="ECO:0007669"/>
    <property type="project" value="TreeGrafter"/>
</dbReference>
<keyword evidence="6" id="KW-0479">Metal-binding</keyword>
<dbReference type="EC" id="3.5.4.4" evidence="4"/>
<feature type="domain" description="Adenosine deaminase" evidence="10">
    <location>
        <begin position="255"/>
        <end position="560"/>
    </location>
</feature>
<evidence type="ECO:0000256" key="2">
    <source>
        <dbReference type="ARBA" id="ARBA00004613"/>
    </source>
</evidence>
<comment type="subcellular location">
    <subcellularLocation>
        <location evidence="2">Secreted</location>
    </subcellularLocation>
</comment>
<evidence type="ECO:0000256" key="6">
    <source>
        <dbReference type="ARBA" id="ARBA00022723"/>
    </source>
</evidence>
<dbReference type="Proteomes" id="UP000295083">
    <property type="component" value="Unassembled WGS sequence"/>
</dbReference>
<comment type="cofactor">
    <cofactor evidence="1">
        <name>Zn(2+)</name>
        <dbReference type="ChEBI" id="CHEBI:29105"/>
    </cofactor>
</comment>
<dbReference type="Pfam" id="PF00962">
    <property type="entry name" value="A_deaminase"/>
    <property type="match status" value="1"/>
</dbReference>
<comment type="similarity">
    <text evidence="3">Belongs to the metallo-dependent hydrolases superfamily. Adenosine and AMP deaminases family. ADGF subfamily.</text>
</comment>
<comment type="catalytic activity">
    <reaction evidence="9">
        <text>adenosine + H2O + H(+) = inosine + NH4(+)</text>
        <dbReference type="Rhea" id="RHEA:24408"/>
        <dbReference type="ChEBI" id="CHEBI:15377"/>
        <dbReference type="ChEBI" id="CHEBI:15378"/>
        <dbReference type="ChEBI" id="CHEBI:16335"/>
        <dbReference type="ChEBI" id="CHEBI:17596"/>
        <dbReference type="ChEBI" id="CHEBI:28938"/>
        <dbReference type="EC" id="3.5.4.4"/>
    </reaction>
</comment>
<comment type="caution">
    <text evidence="11">The sequence shown here is derived from an EMBL/GenBank/DDBJ whole genome shotgun (WGS) entry which is preliminary data.</text>
</comment>
<dbReference type="InterPro" id="IPR001365">
    <property type="entry name" value="A_deaminase_dom"/>
</dbReference>
<protein>
    <recommendedName>
        <fullName evidence="4">adenosine deaminase</fullName>
        <ecNumber evidence="4">3.5.4.4</ecNumber>
    </recommendedName>
</protein>
<keyword evidence="8" id="KW-0378">Hydrolase</keyword>
<evidence type="ECO:0000256" key="9">
    <source>
        <dbReference type="ARBA" id="ARBA00047764"/>
    </source>
</evidence>
<dbReference type="GO" id="GO:0046872">
    <property type="term" value="F:metal ion binding"/>
    <property type="evidence" value="ECO:0007669"/>
    <property type="project" value="UniProtKB-KW"/>
</dbReference>
<dbReference type="GO" id="GO:0005576">
    <property type="term" value="C:extracellular region"/>
    <property type="evidence" value="ECO:0007669"/>
    <property type="project" value="UniProtKB-SubCell"/>
</dbReference>
<evidence type="ECO:0000256" key="3">
    <source>
        <dbReference type="ARBA" id="ARBA00006083"/>
    </source>
</evidence>
<accession>A0A4R8QK30</accession>
<keyword evidence="12" id="KW-1185">Reference proteome</keyword>